<evidence type="ECO:0000256" key="3">
    <source>
        <dbReference type="ARBA" id="ARBA00022448"/>
    </source>
</evidence>
<dbReference type="Pfam" id="PF25994">
    <property type="entry name" value="HH_AprE"/>
    <property type="match status" value="1"/>
</dbReference>
<evidence type="ECO:0000259" key="12">
    <source>
        <dbReference type="Pfam" id="PF26002"/>
    </source>
</evidence>
<dbReference type="PRINTS" id="PR01490">
    <property type="entry name" value="RTXTOXIND"/>
</dbReference>
<evidence type="ECO:0000256" key="4">
    <source>
        <dbReference type="ARBA" id="ARBA00022475"/>
    </source>
</evidence>
<evidence type="ECO:0000256" key="7">
    <source>
        <dbReference type="ARBA" id="ARBA00022989"/>
    </source>
</evidence>
<proteinExistence type="inferred from homology"/>
<dbReference type="PANTHER" id="PTHR30386:SF26">
    <property type="entry name" value="TRANSPORT PROTEIN COMB"/>
    <property type="match status" value="1"/>
</dbReference>
<evidence type="ECO:0000256" key="5">
    <source>
        <dbReference type="ARBA" id="ARBA00022519"/>
    </source>
</evidence>
<feature type="domain" description="AprE-like long alpha-helical hairpin" evidence="11">
    <location>
        <begin position="331"/>
        <end position="516"/>
    </location>
</feature>
<keyword evidence="4" id="KW-1003">Cell membrane</keyword>
<evidence type="ECO:0000256" key="8">
    <source>
        <dbReference type="ARBA" id="ARBA00023136"/>
    </source>
</evidence>
<dbReference type="PANTHER" id="PTHR30386">
    <property type="entry name" value="MEMBRANE FUSION SUBUNIT OF EMRAB-TOLC MULTIDRUG EFFLUX PUMP"/>
    <property type="match status" value="1"/>
</dbReference>
<feature type="region of interest" description="Disordered" evidence="9">
    <location>
        <begin position="188"/>
        <end position="208"/>
    </location>
</feature>
<dbReference type="Pfam" id="PF26002">
    <property type="entry name" value="Beta-barrel_AprE"/>
    <property type="match status" value="1"/>
</dbReference>
<evidence type="ECO:0000313" key="13">
    <source>
        <dbReference type="EMBL" id="MBB5141951.1"/>
    </source>
</evidence>
<gene>
    <name evidence="13" type="ORF">HNQ38_000014</name>
</gene>
<dbReference type="PROSITE" id="PS00543">
    <property type="entry name" value="HLYD_FAMILY"/>
    <property type="match status" value="1"/>
</dbReference>
<keyword evidence="5" id="KW-0997">Cell inner membrane</keyword>
<dbReference type="Gene3D" id="2.40.30.170">
    <property type="match status" value="1"/>
</dbReference>
<keyword evidence="3" id="KW-0813">Transport</keyword>
<protein>
    <submittedName>
        <fullName evidence="13">Adhesin transport system membrane fusion protein</fullName>
    </submittedName>
</protein>
<keyword evidence="6 10" id="KW-0812">Transmembrane</keyword>
<evidence type="ECO:0000256" key="6">
    <source>
        <dbReference type="ARBA" id="ARBA00022692"/>
    </source>
</evidence>
<feature type="compositionally biased region" description="Basic and acidic residues" evidence="9">
    <location>
        <begin position="147"/>
        <end position="156"/>
    </location>
</feature>
<evidence type="ECO:0000259" key="11">
    <source>
        <dbReference type="Pfam" id="PF25994"/>
    </source>
</evidence>
<feature type="compositionally biased region" description="Polar residues" evidence="9">
    <location>
        <begin position="104"/>
        <end position="119"/>
    </location>
</feature>
<dbReference type="InterPro" id="IPR050739">
    <property type="entry name" value="MFP"/>
</dbReference>
<accession>A0A7W8FEM0</accession>
<dbReference type="InterPro" id="IPR006144">
    <property type="entry name" value="Secretion_HlyD_CS"/>
</dbReference>
<dbReference type="AlphaFoldDB" id="A0A7W8FEM0"/>
<evidence type="ECO:0000256" key="10">
    <source>
        <dbReference type="SAM" id="Phobius"/>
    </source>
</evidence>
<evidence type="ECO:0000256" key="1">
    <source>
        <dbReference type="ARBA" id="ARBA00004377"/>
    </source>
</evidence>
<evidence type="ECO:0000256" key="2">
    <source>
        <dbReference type="ARBA" id="ARBA00009477"/>
    </source>
</evidence>
<organism evidence="13 14">
    <name type="scientific">Desulfovibrio intestinalis</name>
    <dbReference type="NCBI Taxonomy" id="58621"/>
    <lineage>
        <taxon>Bacteria</taxon>
        <taxon>Pseudomonadati</taxon>
        <taxon>Thermodesulfobacteriota</taxon>
        <taxon>Desulfovibrionia</taxon>
        <taxon>Desulfovibrionales</taxon>
        <taxon>Desulfovibrionaceae</taxon>
        <taxon>Desulfovibrio</taxon>
    </lineage>
</organism>
<dbReference type="Proteomes" id="UP000539075">
    <property type="component" value="Unassembled WGS sequence"/>
</dbReference>
<feature type="transmembrane region" description="Helical" evidence="10">
    <location>
        <begin position="243"/>
        <end position="261"/>
    </location>
</feature>
<dbReference type="InterPro" id="IPR058982">
    <property type="entry name" value="Beta-barrel_AprE"/>
</dbReference>
<dbReference type="NCBIfam" id="TIGR01843">
    <property type="entry name" value="type_I_hlyD"/>
    <property type="match status" value="1"/>
</dbReference>
<dbReference type="InterPro" id="IPR010129">
    <property type="entry name" value="T1SS_HlyD"/>
</dbReference>
<dbReference type="GO" id="GO:0005886">
    <property type="term" value="C:plasma membrane"/>
    <property type="evidence" value="ECO:0007669"/>
    <property type="project" value="UniProtKB-SubCell"/>
</dbReference>
<reference evidence="13 14" key="1">
    <citation type="submission" date="2020-08" db="EMBL/GenBank/DDBJ databases">
        <title>Genomic Encyclopedia of Type Strains, Phase IV (KMG-IV): sequencing the most valuable type-strain genomes for metagenomic binning, comparative biology and taxonomic classification.</title>
        <authorList>
            <person name="Goeker M."/>
        </authorList>
    </citation>
    <scope>NUCLEOTIDE SEQUENCE [LARGE SCALE GENOMIC DNA]</scope>
    <source>
        <strain evidence="13 14">DSM 11275</strain>
    </source>
</reference>
<dbReference type="GO" id="GO:0009306">
    <property type="term" value="P:protein secretion"/>
    <property type="evidence" value="ECO:0007669"/>
    <property type="project" value="InterPro"/>
</dbReference>
<dbReference type="RefSeq" id="WP_246387910.1">
    <property type="nucleotide sequence ID" value="NZ_JACHGO010000001.1"/>
</dbReference>
<feature type="domain" description="AprE-like beta-barrel" evidence="12">
    <location>
        <begin position="558"/>
        <end position="646"/>
    </location>
</feature>
<comment type="subcellular location">
    <subcellularLocation>
        <location evidence="1">Cell inner membrane</location>
        <topology evidence="1">Single-pass membrane protein</topology>
    </subcellularLocation>
</comment>
<feature type="compositionally biased region" description="Polar residues" evidence="9">
    <location>
        <begin position="1"/>
        <end position="25"/>
    </location>
</feature>
<keyword evidence="7 10" id="KW-1133">Transmembrane helix</keyword>
<feature type="region of interest" description="Disordered" evidence="9">
    <location>
        <begin position="1"/>
        <end position="156"/>
    </location>
</feature>
<dbReference type="EMBL" id="JACHGO010000001">
    <property type="protein sequence ID" value="MBB5141951.1"/>
    <property type="molecule type" value="Genomic_DNA"/>
</dbReference>
<keyword evidence="8 10" id="KW-0472">Membrane</keyword>
<dbReference type="InterPro" id="IPR058781">
    <property type="entry name" value="HH_AprE-like"/>
</dbReference>
<evidence type="ECO:0000256" key="9">
    <source>
        <dbReference type="SAM" id="MobiDB-lite"/>
    </source>
</evidence>
<evidence type="ECO:0000313" key="14">
    <source>
        <dbReference type="Proteomes" id="UP000539075"/>
    </source>
</evidence>
<name>A0A7W8FEM0_9BACT</name>
<sequence length="670" mass="72757">MQLTPQNKDTVENTSSSAEQPQAVETVSGGAQAETRIPASPPPASGQTLQQPDFSAFFNGGVGSDFLPHLPGQAPPFGGVGAPSQGSFMPAMPGVGSEGDAQMGQLTSPGSDATQTNAIGGSADFAPLLPGQEPGEKDFQPLGPEGQRTEKAEESGPKAFLRELLLGGDHEQKPDKSLRQSVAETMERLRGGGEPKAPGQPQSNPGLFAAMDAPLNGLTPDDIQFASEVDAALARRPRFGVRALSISVAVMFLCLLIWAAFASVDEVTHAEGTVVGSQRTQTIQNLEGGILRAVLVHEGQIVDKGAILAQLDNEMAESAYRDAVNKAMENSMAIIRLEAEIKGETPVFPEHLEAWASKLIGRKLDESTLVRARQIIQDQENAYQARRVQLNAEIEVLESQYTQRMHDVEEQTARKVQLDRSLALSIEQRDTAYALVQRNNFSKMEYLGLQQRVVELQGQISALAATIPKAQAAAEESRQRIASRRAEQIAAITDEVNKRRQELNSLRESLSAGRDRVTRTELRTPVRGTVKQIYISTVGGVVKPGEPIMDIVPLDDTLLVEAKVKPQDVAFLRPGQDVMVKVSAYDFSIYGGLDGKLESISADTIEDKKSEHFYLVKVRTQKNAIAYHKELLPIIPGMIVTTDILIGKKTVLDYLLKPILKAKQNALRER</sequence>
<comment type="caution">
    <text evidence="13">The sequence shown here is derived from an EMBL/GenBank/DDBJ whole genome shotgun (WGS) entry which is preliminary data.</text>
</comment>
<comment type="similarity">
    <text evidence="2">Belongs to the membrane fusion protein (MFP) (TC 8.A.1) family.</text>
</comment>
<keyword evidence="14" id="KW-1185">Reference proteome</keyword>